<feature type="transmembrane region" description="Helical" evidence="8">
    <location>
        <begin position="436"/>
        <end position="458"/>
    </location>
</feature>
<keyword evidence="5 8" id="KW-0472">Membrane</keyword>
<sequence length="780" mass="85396">MIVIKMHPAALLAATFVLLTAPAFVMSQNDTKSAPGCLSPADINFTSVDPSSYDIRSVRVPEASGMDHLYSIVTRFAGLVANPGVPEELLKDDQLFRDPVFVFWNRWREFTPMFKGVVILLGIGLALALIVPLVGVLVLCCRCCCKRCGGADNVPEKKGDAASRGWRGVVLFLLAVVLLFAVVCAFVTNAYVPAAVMKFPDSLGNSAHDVVLIVNKTKDEVDHLLVKNYGEFKDEFEQRLNVCTLQVGDDVAKIVTASPAFKLKDVAENVVNLSSEVNKIATSAEEVKNVVDKIEKSITSIKTSVDEAHKKCKDNPPPDPTVCDKIDQQKKDLEFASVSVSLDKIRNAKQKLDDIKPAELKETIDEALDTEKRKADIMNKVKTAADKIRAKLNDVEQTLADMSSKFTLPLLPQGGGALNVSPIQSRFEEASPYITYYGYGTLAIACVLAVVLACYILGLTWGGCGSREGSCNRKTGGSCLTTGAVIFILAFFIPMVLSAVILAVGIAGQRGVCDVARNPGGPESKQLVGVALRVAGKELPFNLSEAAVEEALGRFSECRNKSYSLFQLLGKELVMNLTRQAAGEQAAKDSAEWLWGKGDVANIDIEEGMKEFDAMVGRIKVDSIVQPEISNKIEELRGVNINTRDLEDLKEKVNKSHLKFNLTEVLEKMNSFKSDKSSDVKDILDNVTAELQNLGGFVEDLEEQKQALLPSIDQVERLLKIDNKILIVYAVDLIDEARQQLQRDVDRTVATAKTYTDKFLDLVQQYLNHTRKGVEENVGD</sequence>
<feature type="transmembrane region" description="Helical" evidence="8">
    <location>
        <begin position="117"/>
        <end position="145"/>
    </location>
</feature>
<keyword evidence="9" id="KW-0732">Signal</keyword>
<evidence type="ECO:0000256" key="9">
    <source>
        <dbReference type="SAM" id="SignalP"/>
    </source>
</evidence>
<comment type="subcellular location">
    <subcellularLocation>
        <location evidence="1">Membrane</location>
        <topology evidence="1">Multi-pass membrane protein</topology>
    </subcellularLocation>
</comment>
<dbReference type="EMBL" id="GFAA01001484">
    <property type="protein sequence ID" value="JAU01951.1"/>
    <property type="molecule type" value="mRNA"/>
</dbReference>
<keyword evidence="3 8" id="KW-0812">Transmembrane</keyword>
<comment type="similarity">
    <text evidence="2">Belongs to the prominin family.</text>
</comment>
<feature type="coiled-coil region" evidence="7">
    <location>
        <begin position="378"/>
        <end position="405"/>
    </location>
</feature>
<dbReference type="PANTHER" id="PTHR22730:SF1">
    <property type="entry name" value="PROMININ-LIKE PROTEIN"/>
    <property type="match status" value="1"/>
</dbReference>
<evidence type="ECO:0000256" key="5">
    <source>
        <dbReference type="ARBA" id="ARBA00023136"/>
    </source>
</evidence>
<evidence type="ECO:0000256" key="8">
    <source>
        <dbReference type="SAM" id="Phobius"/>
    </source>
</evidence>
<feature type="signal peptide" evidence="9">
    <location>
        <begin position="1"/>
        <end position="27"/>
    </location>
</feature>
<evidence type="ECO:0000256" key="3">
    <source>
        <dbReference type="ARBA" id="ARBA00022692"/>
    </source>
</evidence>
<reference evidence="10" key="2">
    <citation type="journal article" date="2017" name="Front. Cell. Infect. Microbiol.">
        <title>Analysis of the Salivary Gland Transcriptome of Unfed and Partially Fed Amblyomma sculptum Ticks and Descriptive Proteome of the Saliva.</title>
        <authorList>
            <person name="Esteves E."/>
            <person name="Maruyama S.R."/>
            <person name="Kawahara R."/>
            <person name="Fujita A."/>
            <person name="Martins L.A."/>
            <person name="Righi A.A."/>
            <person name="Costa F.B."/>
            <person name="Palmisano G."/>
            <person name="Labruna M.B."/>
            <person name="Sa-Nunes A."/>
            <person name="Ribeiro J.M.C."/>
            <person name="Fogaca A.C."/>
        </authorList>
    </citation>
    <scope>NUCLEOTIDE SEQUENCE</scope>
</reference>
<protein>
    <submittedName>
        <fullName evidence="10">Putative conserved plasma membrane protein</fullName>
    </submittedName>
</protein>
<dbReference type="Pfam" id="PF05478">
    <property type="entry name" value="Prominin"/>
    <property type="match status" value="1"/>
</dbReference>
<dbReference type="InterPro" id="IPR008795">
    <property type="entry name" value="Prominin"/>
</dbReference>
<keyword evidence="4 8" id="KW-1133">Transmembrane helix</keyword>
<reference evidence="10" key="1">
    <citation type="submission" date="2016-09" db="EMBL/GenBank/DDBJ databases">
        <authorList>
            <person name="Capua I."/>
            <person name="De Benedictis P."/>
            <person name="Joannis T."/>
            <person name="Lombin L.H."/>
            <person name="Cattoli G."/>
        </authorList>
    </citation>
    <scope>NUCLEOTIDE SEQUENCE</scope>
</reference>
<keyword evidence="6" id="KW-0325">Glycoprotein</keyword>
<proteinExistence type="evidence at transcript level"/>
<keyword evidence="7" id="KW-0175">Coiled coil</keyword>
<organism evidence="10">
    <name type="scientific">Amblyomma sculptum</name>
    <name type="common">Tick</name>
    <dbReference type="NCBI Taxonomy" id="1581419"/>
    <lineage>
        <taxon>Eukaryota</taxon>
        <taxon>Metazoa</taxon>
        <taxon>Ecdysozoa</taxon>
        <taxon>Arthropoda</taxon>
        <taxon>Chelicerata</taxon>
        <taxon>Arachnida</taxon>
        <taxon>Acari</taxon>
        <taxon>Parasitiformes</taxon>
        <taxon>Ixodida</taxon>
        <taxon>Ixodoidea</taxon>
        <taxon>Ixodidae</taxon>
        <taxon>Amblyomminae</taxon>
        <taxon>Amblyomma</taxon>
    </lineage>
</organism>
<evidence type="ECO:0000256" key="2">
    <source>
        <dbReference type="ARBA" id="ARBA00006058"/>
    </source>
</evidence>
<feature type="chain" id="PRO_5009116254" evidence="9">
    <location>
        <begin position="28"/>
        <end position="780"/>
    </location>
</feature>
<dbReference type="GO" id="GO:0016020">
    <property type="term" value="C:membrane"/>
    <property type="evidence" value="ECO:0007669"/>
    <property type="project" value="UniProtKB-SubCell"/>
</dbReference>
<evidence type="ECO:0000256" key="7">
    <source>
        <dbReference type="SAM" id="Coils"/>
    </source>
</evidence>
<name>A0A1E1XRK8_AMBSC</name>
<evidence type="ECO:0000256" key="1">
    <source>
        <dbReference type="ARBA" id="ARBA00004141"/>
    </source>
</evidence>
<feature type="transmembrane region" description="Helical" evidence="8">
    <location>
        <begin position="166"/>
        <end position="192"/>
    </location>
</feature>
<feature type="transmembrane region" description="Helical" evidence="8">
    <location>
        <begin position="479"/>
        <end position="507"/>
    </location>
</feature>
<dbReference type="PANTHER" id="PTHR22730">
    <property type="entry name" value="PROMININ PROM PROTEIN"/>
    <property type="match status" value="1"/>
</dbReference>
<accession>A0A1E1XRK8</accession>
<dbReference type="AlphaFoldDB" id="A0A1E1XRK8"/>
<feature type="non-terminal residue" evidence="10">
    <location>
        <position position="780"/>
    </location>
</feature>
<evidence type="ECO:0000256" key="6">
    <source>
        <dbReference type="ARBA" id="ARBA00023180"/>
    </source>
</evidence>
<evidence type="ECO:0000256" key="4">
    <source>
        <dbReference type="ARBA" id="ARBA00022989"/>
    </source>
</evidence>
<evidence type="ECO:0000313" key="10">
    <source>
        <dbReference type="EMBL" id="JAU01951.1"/>
    </source>
</evidence>